<dbReference type="Gene3D" id="1.10.510.10">
    <property type="entry name" value="Transferase(Phosphotransferase) domain 1"/>
    <property type="match status" value="1"/>
</dbReference>
<keyword evidence="6" id="KW-0472">Membrane</keyword>
<proteinExistence type="predicted"/>
<dbReference type="InterPro" id="IPR008271">
    <property type="entry name" value="Ser/Thr_kinase_AS"/>
</dbReference>
<evidence type="ECO:0000256" key="3">
    <source>
        <dbReference type="ARBA" id="ARBA00022777"/>
    </source>
</evidence>
<evidence type="ECO:0000259" key="7">
    <source>
        <dbReference type="PROSITE" id="PS50011"/>
    </source>
</evidence>
<evidence type="ECO:0000256" key="2">
    <source>
        <dbReference type="ARBA" id="ARBA00022741"/>
    </source>
</evidence>
<feature type="domain" description="Protein kinase" evidence="7">
    <location>
        <begin position="1"/>
        <end position="260"/>
    </location>
</feature>
<dbReference type="PROSITE" id="PS00108">
    <property type="entry name" value="PROTEIN_KINASE_ST"/>
    <property type="match status" value="1"/>
</dbReference>
<dbReference type="Gene3D" id="3.30.200.20">
    <property type="entry name" value="Phosphorylase Kinase, domain 1"/>
    <property type="match status" value="1"/>
</dbReference>
<sequence length="421" mass="44806">MGTVWAARNELTHRDFAIKVLLPELAQNREALQRFFQEARVCGQIRHPAVVDVFDVGQAEDGAPYIVMELLEGEGLDTRLKSAGALPPHEAAAWIAFVARGLEEAHVRGVVHRDLKPANVFLAEQPTGEIVPKILDFGVSKANGVRGVDHIRTLTGAVLGSPAYMSPEQASGEEEIDGRSDLWSLGVMLYEALTARHPFEAPNYNALMVAILSKPHEPVRSLAPAVSPELAAVVDRALIKDRDQRIGQARELAERLEAALAAMPSSLRQGPGGSGRGASGAPVSTPASGRLFGRGSGGLAGEVRRWPSRARGLAPLAAALGALLLAVGAVLMATQLRPIAPVVAQATGSLAGRLAPINERLSALKTELRSQEKVHGEGSARGETEEQHRTERAVETTKTRVSKPTPAPRRVLRGGVENPGF</sequence>
<dbReference type="PANTHER" id="PTHR43289">
    <property type="entry name" value="MITOGEN-ACTIVATED PROTEIN KINASE KINASE KINASE 20-RELATED"/>
    <property type="match status" value="1"/>
</dbReference>
<dbReference type="KEGG" id="ccro:CMC5_007000"/>
<keyword evidence="9" id="KW-1185">Reference proteome</keyword>
<keyword evidence="3" id="KW-0418">Kinase</keyword>
<dbReference type="GO" id="GO:0005524">
    <property type="term" value="F:ATP binding"/>
    <property type="evidence" value="ECO:0007669"/>
    <property type="project" value="UniProtKB-KW"/>
</dbReference>
<dbReference type="SMART" id="SM00220">
    <property type="entry name" value="S_TKc"/>
    <property type="match status" value="1"/>
</dbReference>
<dbReference type="PANTHER" id="PTHR43289:SF6">
    <property type="entry name" value="SERINE_THREONINE-PROTEIN KINASE NEKL-3"/>
    <property type="match status" value="1"/>
</dbReference>
<evidence type="ECO:0000256" key="6">
    <source>
        <dbReference type="SAM" id="Phobius"/>
    </source>
</evidence>
<dbReference type="Pfam" id="PF00069">
    <property type="entry name" value="Pkinase"/>
    <property type="match status" value="1"/>
</dbReference>
<protein>
    <recommendedName>
        <fullName evidence="7">Protein kinase domain-containing protein</fullName>
    </recommendedName>
</protein>
<keyword evidence="4" id="KW-0067">ATP-binding</keyword>
<feature type="compositionally biased region" description="Basic and acidic residues" evidence="5">
    <location>
        <begin position="368"/>
        <end position="398"/>
    </location>
</feature>
<keyword evidence="2" id="KW-0547">Nucleotide-binding</keyword>
<name>A0A0K1E7D8_CHOCO</name>
<dbReference type="PROSITE" id="PS50011">
    <property type="entry name" value="PROTEIN_KINASE_DOM"/>
    <property type="match status" value="1"/>
</dbReference>
<dbReference type="InterPro" id="IPR011009">
    <property type="entry name" value="Kinase-like_dom_sf"/>
</dbReference>
<reference evidence="8 9" key="1">
    <citation type="submission" date="2015-07" db="EMBL/GenBank/DDBJ databases">
        <title>Genome analysis of myxobacterium Chondromyces crocatus Cm c5 reveals a high potential for natural compound synthesis and the genetic basis for the loss of fruiting body formation.</title>
        <authorList>
            <person name="Zaburannyi N."/>
            <person name="Bunk B."/>
            <person name="Maier J."/>
            <person name="Overmann J."/>
            <person name="Mueller R."/>
        </authorList>
    </citation>
    <scope>NUCLEOTIDE SEQUENCE [LARGE SCALE GENOMIC DNA]</scope>
    <source>
        <strain evidence="8 9">Cm c5</strain>
    </source>
</reference>
<dbReference type="CDD" id="cd14014">
    <property type="entry name" value="STKc_PknB_like"/>
    <property type="match status" value="1"/>
</dbReference>
<dbReference type="STRING" id="52.CMC5_007000"/>
<evidence type="ECO:0000256" key="1">
    <source>
        <dbReference type="ARBA" id="ARBA00022679"/>
    </source>
</evidence>
<dbReference type="EMBL" id="CP012159">
    <property type="protein sequence ID" value="AKT36582.1"/>
    <property type="molecule type" value="Genomic_DNA"/>
</dbReference>
<evidence type="ECO:0000256" key="5">
    <source>
        <dbReference type="SAM" id="MobiDB-lite"/>
    </source>
</evidence>
<evidence type="ECO:0000313" key="8">
    <source>
        <dbReference type="EMBL" id="AKT36582.1"/>
    </source>
</evidence>
<feature type="region of interest" description="Disordered" evidence="5">
    <location>
        <begin position="265"/>
        <end position="294"/>
    </location>
</feature>
<dbReference type="GO" id="GO:0004674">
    <property type="term" value="F:protein serine/threonine kinase activity"/>
    <property type="evidence" value="ECO:0007669"/>
    <property type="project" value="TreeGrafter"/>
</dbReference>
<evidence type="ECO:0000256" key="4">
    <source>
        <dbReference type="ARBA" id="ARBA00022840"/>
    </source>
</evidence>
<gene>
    <name evidence="8" type="ORF">CMC5_007000</name>
</gene>
<dbReference type="InterPro" id="IPR000719">
    <property type="entry name" value="Prot_kinase_dom"/>
</dbReference>
<feature type="compositionally biased region" description="Low complexity" evidence="5">
    <location>
        <begin position="279"/>
        <end position="291"/>
    </location>
</feature>
<keyword evidence="6" id="KW-1133">Transmembrane helix</keyword>
<dbReference type="Proteomes" id="UP000067626">
    <property type="component" value="Chromosome"/>
</dbReference>
<evidence type="ECO:0000313" key="9">
    <source>
        <dbReference type="Proteomes" id="UP000067626"/>
    </source>
</evidence>
<keyword evidence="1" id="KW-0808">Transferase</keyword>
<feature type="transmembrane region" description="Helical" evidence="6">
    <location>
        <begin position="313"/>
        <end position="333"/>
    </location>
</feature>
<organism evidence="8 9">
    <name type="scientific">Chondromyces crocatus</name>
    <dbReference type="NCBI Taxonomy" id="52"/>
    <lineage>
        <taxon>Bacteria</taxon>
        <taxon>Pseudomonadati</taxon>
        <taxon>Myxococcota</taxon>
        <taxon>Polyangia</taxon>
        <taxon>Polyangiales</taxon>
        <taxon>Polyangiaceae</taxon>
        <taxon>Chondromyces</taxon>
    </lineage>
</organism>
<keyword evidence="6" id="KW-0812">Transmembrane</keyword>
<feature type="region of interest" description="Disordered" evidence="5">
    <location>
        <begin position="368"/>
        <end position="421"/>
    </location>
</feature>
<accession>A0A0K1E7D8</accession>
<dbReference type="AlphaFoldDB" id="A0A0K1E7D8"/>
<dbReference type="SUPFAM" id="SSF56112">
    <property type="entry name" value="Protein kinase-like (PK-like)"/>
    <property type="match status" value="1"/>
</dbReference>